<keyword evidence="3 7" id="KW-0813">Transport</keyword>
<dbReference type="InterPro" id="IPR020846">
    <property type="entry name" value="MFS_dom"/>
</dbReference>
<feature type="transmembrane region" description="Helical" evidence="8">
    <location>
        <begin position="405"/>
        <end position="424"/>
    </location>
</feature>
<sequence length="454" mass="46893">MTAEQVTGTRLYLAVARVSFLTICAGLLFGYSTASIAGWLDEIGREFDLGTTGKEYVTVSLVFCCFLGAIAAGPLAKTSGRRITLLTAFGLAAAGYGLILTHPGLSGLILARILVGLSVGLSSMAGPMYAGEATPARFRGSVVSLFQLAVTMGILAAYTVPLIIEDPASWAFGIGLGIVIALAGFAALLMTPESPVWLARVGREAEAQSVSASLGLARVPVAGTTVQPALPLGKILRVGTTPAVLTLCCGLFILQNLSGIDGILYYAPAIFVDLGFSRGTAALGATFGLGLINLIATIVAIATVDRLGRRPLAIYGSLVMVAGLLGVVAAHLWSLPMLGLTALCVYIAAFAISLGPLPYVVMSELVPSAIRETGIAVASATSWLFNALIAFVFLTGVSSIGLDGVFLIFAAVCVCSLVISLVWLPETKSRNLAAIESNVINGVPLRQLGKEAQE</sequence>
<evidence type="ECO:0000256" key="8">
    <source>
        <dbReference type="SAM" id="Phobius"/>
    </source>
</evidence>
<dbReference type="RefSeq" id="WP_248152334.1">
    <property type="nucleotide sequence ID" value="NZ_JALNMJ010000003.1"/>
</dbReference>
<dbReference type="InterPro" id="IPR050820">
    <property type="entry name" value="MFS_Sugar_Transporter"/>
</dbReference>
<feature type="transmembrane region" description="Helical" evidence="8">
    <location>
        <begin position="244"/>
        <end position="267"/>
    </location>
</feature>
<dbReference type="Gene3D" id="1.20.1250.20">
    <property type="entry name" value="MFS general substrate transporter like domains"/>
    <property type="match status" value="2"/>
</dbReference>
<evidence type="ECO:0000259" key="9">
    <source>
        <dbReference type="PROSITE" id="PS50850"/>
    </source>
</evidence>
<feature type="transmembrane region" description="Helical" evidence="8">
    <location>
        <begin position="339"/>
        <end position="361"/>
    </location>
</feature>
<keyword evidence="6 8" id="KW-0472">Membrane</keyword>
<evidence type="ECO:0000256" key="5">
    <source>
        <dbReference type="ARBA" id="ARBA00022989"/>
    </source>
</evidence>
<dbReference type="PROSITE" id="PS50850">
    <property type="entry name" value="MFS"/>
    <property type="match status" value="1"/>
</dbReference>
<evidence type="ECO:0000256" key="6">
    <source>
        <dbReference type="ARBA" id="ARBA00023136"/>
    </source>
</evidence>
<feature type="transmembrane region" description="Helical" evidence="8">
    <location>
        <begin position="109"/>
        <end position="130"/>
    </location>
</feature>
<feature type="transmembrane region" description="Helical" evidence="8">
    <location>
        <begin position="142"/>
        <end position="164"/>
    </location>
</feature>
<comment type="subcellular location">
    <subcellularLocation>
        <location evidence="1">Membrane</location>
        <topology evidence="1">Multi-pass membrane protein</topology>
    </subcellularLocation>
</comment>
<keyword evidence="5 8" id="KW-1133">Transmembrane helix</keyword>
<feature type="transmembrane region" description="Helical" evidence="8">
    <location>
        <begin position="12"/>
        <end position="36"/>
    </location>
</feature>
<organism evidence="10 11">
    <name type="scientific">Roseibium sediminicola</name>
    <dbReference type="NCBI Taxonomy" id="2933272"/>
    <lineage>
        <taxon>Bacteria</taxon>
        <taxon>Pseudomonadati</taxon>
        <taxon>Pseudomonadota</taxon>
        <taxon>Alphaproteobacteria</taxon>
        <taxon>Hyphomicrobiales</taxon>
        <taxon>Stappiaceae</taxon>
        <taxon>Roseibium</taxon>
    </lineage>
</organism>
<evidence type="ECO:0000313" key="10">
    <source>
        <dbReference type="EMBL" id="MCK7611793.1"/>
    </source>
</evidence>
<dbReference type="PRINTS" id="PR00171">
    <property type="entry name" value="SUGRTRNSPORT"/>
</dbReference>
<dbReference type="InterPro" id="IPR005829">
    <property type="entry name" value="Sugar_transporter_CS"/>
</dbReference>
<dbReference type="InterPro" id="IPR003663">
    <property type="entry name" value="Sugar/inositol_transpt"/>
</dbReference>
<dbReference type="NCBIfam" id="TIGR00879">
    <property type="entry name" value="SP"/>
    <property type="match status" value="1"/>
</dbReference>
<gene>
    <name evidence="10" type="ORF">M0H32_06455</name>
</gene>
<comment type="similarity">
    <text evidence="2 7">Belongs to the major facilitator superfamily. Sugar transporter (TC 2.A.1.1) family.</text>
</comment>
<feature type="transmembrane region" description="Helical" evidence="8">
    <location>
        <begin position="373"/>
        <end position="393"/>
    </location>
</feature>
<dbReference type="EMBL" id="JALNMJ010000003">
    <property type="protein sequence ID" value="MCK7611793.1"/>
    <property type="molecule type" value="Genomic_DNA"/>
</dbReference>
<feature type="transmembrane region" description="Helical" evidence="8">
    <location>
        <begin position="312"/>
        <end position="333"/>
    </location>
</feature>
<accession>A0ABT0GQV6</accession>
<dbReference type="PROSITE" id="PS00216">
    <property type="entry name" value="SUGAR_TRANSPORT_1"/>
    <property type="match status" value="1"/>
</dbReference>
<name>A0ABT0GQV6_9HYPH</name>
<comment type="caution">
    <text evidence="10">The sequence shown here is derived from an EMBL/GenBank/DDBJ whole genome shotgun (WGS) entry which is preliminary data.</text>
</comment>
<reference evidence="10" key="1">
    <citation type="submission" date="2022-04" db="EMBL/GenBank/DDBJ databases">
        <title>Roseibium sp. CAU 1639 isolated from mud.</title>
        <authorList>
            <person name="Kim W."/>
        </authorList>
    </citation>
    <scope>NUCLEOTIDE SEQUENCE</scope>
    <source>
        <strain evidence="10">CAU 1639</strain>
    </source>
</reference>
<feature type="transmembrane region" description="Helical" evidence="8">
    <location>
        <begin position="56"/>
        <end position="76"/>
    </location>
</feature>
<evidence type="ECO:0000313" key="11">
    <source>
        <dbReference type="Proteomes" id="UP001431221"/>
    </source>
</evidence>
<protein>
    <submittedName>
        <fullName evidence="10">Sugar porter family MFS transporter</fullName>
    </submittedName>
</protein>
<dbReference type="Pfam" id="PF00083">
    <property type="entry name" value="Sugar_tr"/>
    <property type="match status" value="1"/>
</dbReference>
<keyword evidence="11" id="KW-1185">Reference proteome</keyword>
<proteinExistence type="inferred from homology"/>
<feature type="transmembrane region" description="Helical" evidence="8">
    <location>
        <begin position="170"/>
        <end position="190"/>
    </location>
</feature>
<evidence type="ECO:0000256" key="1">
    <source>
        <dbReference type="ARBA" id="ARBA00004141"/>
    </source>
</evidence>
<evidence type="ECO:0000256" key="2">
    <source>
        <dbReference type="ARBA" id="ARBA00010992"/>
    </source>
</evidence>
<evidence type="ECO:0000256" key="7">
    <source>
        <dbReference type="RuleBase" id="RU003346"/>
    </source>
</evidence>
<feature type="domain" description="Major facilitator superfamily (MFS) profile" evidence="9">
    <location>
        <begin position="18"/>
        <end position="428"/>
    </location>
</feature>
<feature type="transmembrane region" description="Helical" evidence="8">
    <location>
        <begin position="83"/>
        <end position="103"/>
    </location>
</feature>
<evidence type="ECO:0000256" key="4">
    <source>
        <dbReference type="ARBA" id="ARBA00022692"/>
    </source>
</evidence>
<dbReference type="PANTHER" id="PTHR48023">
    <property type="entry name" value="D-XYLOSE-PROTON SYMPORTER-LIKE 2"/>
    <property type="match status" value="1"/>
</dbReference>
<dbReference type="InterPro" id="IPR036259">
    <property type="entry name" value="MFS_trans_sf"/>
</dbReference>
<evidence type="ECO:0000256" key="3">
    <source>
        <dbReference type="ARBA" id="ARBA00022448"/>
    </source>
</evidence>
<keyword evidence="4 8" id="KW-0812">Transmembrane</keyword>
<dbReference type="SUPFAM" id="SSF103473">
    <property type="entry name" value="MFS general substrate transporter"/>
    <property type="match status" value="1"/>
</dbReference>
<dbReference type="PROSITE" id="PS00217">
    <property type="entry name" value="SUGAR_TRANSPORT_2"/>
    <property type="match status" value="1"/>
</dbReference>
<dbReference type="Proteomes" id="UP001431221">
    <property type="component" value="Unassembled WGS sequence"/>
</dbReference>
<feature type="transmembrane region" description="Helical" evidence="8">
    <location>
        <begin position="279"/>
        <end position="300"/>
    </location>
</feature>
<dbReference type="PANTHER" id="PTHR48023:SF4">
    <property type="entry name" value="D-XYLOSE-PROTON SYMPORTER-LIKE 2"/>
    <property type="match status" value="1"/>
</dbReference>
<dbReference type="InterPro" id="IPR005828">
    <property type="entry name" value="MFS_sugar_transport-like"/>
</dbReference>